<feature type="region of interest" description="Disordered" evidence="1">
    <location>
        <begin position="805"/>
        <end position="828"/>
    </location>
</feature>
<feature type="domain" description="RAP" evidence="2">
    <location>
        <begin position="743"/>
        <end position="797"/>
    </location>
</feature>
<dbReference type="EMBL" id="JAGTXO010000004">
    <property type="protein sequence ID" value="KAG8468394.1"/>
    <property type="molecule type" value="Genomic_DNA"/>
</dbReference>
<sequence>MGGMLMLRALRLVRRAVGPPGAAACRRYHRPPALPALVPAATRAESPSSPPALQRQERANTPTRARAGARSWQPASPKRQRALDINELIMGAQTPARVLAVISSARAEFNNVNLATALHRIAKLTSAQPGADRKAFFHEHEAQVRELLAEIRAELPSFAGRQLAACAYASSLICNGLAQPLLSDVRSLLVAVGPIAAPQVATLHSQGLANLAWAHAQADVPSTDVFDALTPVALARLSEFTIEGLSALAWSYAKLQLHEPELAGAIGREVVARFMSRDSGDAGSANADAAAGAPNAHAATHIRPRELTNLAWSFGRLRVPERGALFDALADIAVEQIGAFNTRDLSQLVWSYAKAGHAAPLLFDEIARVAPARLSHFNSQDFANMTCAYASAGMCADELFRAVALEVEPRLDEFTAQGLANLAWAFAKAGAPSARVLLESIAAVFPPRLPDLGPRQLAMLVWAFSKNGASSEAPFRAVEHELGSRKLADFNHVELVNTAWAFATARVSAPALFTRIGAEVAVRAPEFGAQTLANAAWSLARSRAPARRAFSAICAEVEGRPLDIFSAQQLANLIWAFSIAGCDAHRLLSAVAPEVTRRAAEFKPVELANLAWAMAVSSSFSSGAIELPLRKALVLALVERIDALEHETDCELGGAESLSQIHQANMALLLEGAELGVSFSTRMGERCAEAMRSLAVSTAEPSARHRRLSAALTRLGHAHDTEYMLPPLSYRVDIALVGRPVVIELHGPASFDTQKQLLASAAMMVRHMRLAGWSVIELPFWEWPDSPDEQYAYLSARMRELPAQGVEPRHAAPLDAAPGERRGEAPGVHAAQGVDVGDLFAEHPLGGAEHDTAAATAIRRSAGLRR</sequence>
<dbReference type="PANTHER" id="PTHR21228:SF40">
    <property type="entry name" value="LD45607P"/>
    <property type="match status" value="1"/>
</dbReference>
<organism evidence="3 4">
    <name type="scientific">Diacronema lutheri</name>
    <name type="common">Unicellular marine alga</name>
    <name type="synonym">Monochrysis lutheri</name>
    <dbReference type="NCBI Taxonomy" id="2081491"/>
    <lineage>
        <taxon>Eukaryota</taxon>
        <taxon>Haptista</taxon>
        <taxon>Haptophyta</taxon>
        <taxon>Pavlovophyceae</taxon>
        <taxon>Pavlovales</taxon>
        <taxon>Pavlovaceae</taxon>
        <taxon>Diacronema</taxon>
    </lineage>
</organism>
<dbReference type="Pfam" id="PF08373">
    <property type="entry name" value="RAP"/>
    <property type="match status" value="1"/>
</dbReference>
<dbReference type="SMART" id="SM00952">
    <property type="entry name" value="RAP"/>
    <property type="match status" value="1"/>
</dbReference>
<dbReference type="GO" id="GO:0035770">
    <property type="term" value="C:ribonucleoprotein granule"/>
    <property type="evidence" value="ECO:0007669"/>
    <property type="project" value="TreeGrafter"/>
</dbReference>
<evidence type="ECO:0000256" key="1">
    <source>
        <dbReference type="SAM" id="MobiDB-lite"/>
    </source>
</evidence>
<protein>
    <recommendedName>
        <fullName evidence="2">RAP domain-containing protein</fullName>
    </recommendedName>
</protein>
<gene>
    <name evidence="3" type="ORF">KFE25_013477</name>
</gene>
<evidence type="ECO:0000313" key="4">
    <source>
        <dbReference type="Proteomes" id="UP000751190"/>
    </source>
</evidence>
<reference evidence="3" key="1">
    <citation type="submission" date="2021-05" db="EMBL/GenBank/DDBJ databases">
        <title>The genome of the haptophyte Pavlova lutheri (Diacronema luteri, Pavlovales) - a model for lipid biosynthesis in eukaryotic algae.</title>
        <authorList>
            <person name="Hulatt C.J."/>
            <person name="Posewitz M.C."/>
        </authorList>
    </citation>
    <scope>NUCLEOTIDE SEQUENCE</scope>
    <source>
        <strain evidence="3">NIVA-4/92</strain>
    </source>
</reference>
<dbReference type="AlphaFoldDB" id="A0A8J5XY72"/>
<keyword evidence="4" id="KW-1185">Reference proteome</keyword>
<dbReference type="Proteomes" id="UP000751190">
    <property type="component" value="Unassembled WGS sequence"/>
</dbReference>
<feature type="region of interest" description="Disordered" evidence="1">
    <location>
        <begin position="41"/>
        <end position="78"/>
    </location>
</feature>
<dbReference type="GO" id="GO:0005759">
    <property type="term" value="C:mitochondrial matrix"/>
    <property type="evidence" value="ECO:0007669"/>
    <property type="project" value="TreeGrafter"/>
</dbReference>
<dbReference type="InterPro" id="IPR050870">
    <property type="entry name" value="FAST_kinase"/>
</dbReference>
<proteinExistence type="predicted"/>
<dbReference type="InterPro" id="IPR013584">
    <property type="entry name" value="RAP"/>
</dbReference>
<dbReference type="InterPro" id="IPR058917">
    <property type="entry name" value="RESC6_dom"/>
</dbReference>
<dbReference type="GO" id="GO:0044528">
    <property type="term" value="P:regulation of mitochondrial mRNA stability"/>
    <property type="evidence" value="ECO:0007669"/>
    <property type="project" value="TreeGrafter"/>
</dbReference>
<evidence type="ECO:0000259" key="2">
    <source>
        <dbReference type="SMART" id="SM00952"/>
    </source>
</evidence>
<name>A0A8J5XY72_DIALT</name>
<dbReference type="GO" id="GO:0003723">
    <property type="term" value="F:RNA binding"/>
    <property type="evidence" value="ECO:0007669"/>
    <property type="project" value="TreeGrafter"/>
</dbReference>
<dbReference type="OMA" id="HAATHIR"/>
<feature type="compositionally biased region" description="Basic and acidic residues" evidence="1">
    <location>
        <begin position="807"/>
        <end position="824"/>
    </location>
</feature>
<dbReference type="PANTHER" id="PTHR21228">
    <property type="entry name" value="FAST LEU-RICH DOMAIN-CONTAINING"/>
    <property type="match status" value="1"/>
</dbReference>
<dbReference type="Pfam" id="PF26188">
    <property type="entry name" value="RESC6"/>
    <property type="match status" value="1"/>
</dbReference>
<evidence type="ECO:0000313" key="3">
    <source>
        <dbReference type="EMBL" id="KAG8468394.1"/>
    </source>
</evidence>
<comment type="caution">
    <text evidence="3">The sequence shown here is derived from an EMBL/GenBank/DDBJ whole genome shotgun (WGS) entry which is preliminary data.</text>
</comment>
<dbReference type="OrthoDB" id="2019031at2759"/>
<accession>A0A8J5XY72</accession>
<dbReference type="GO" id="GO:0000963">
    <property type="term" value="P:mitochondrial RNA processing"/>
    <property type="evidence" value="ECO:0007669"/>
    <property type="project" value="TreeGrafter"/>
</dbReference>